<dbReference type="GO" id="GO:0140359">
    <property type="term" value="F:ABC-type transporter activity"/>
    <property type="evidence" value="ECO:0007669"/>
    <property type="project" value="InterPro"/>
</dbReference>
<dbReference type="PANTHER" id="PTHR43077:SF10">
    <property type="entry name" value="TRANSPORT PERMEASE PROTEIN"/>
    <property type="match status" value="1"/>
</dbReference>
<dbReference type="RefSeq" id="WP_114545954.1">
    <property type="nucleotide sequence ID" value="NZ_PPTT01000009.1"/>
</dbReference>
<organism evidence="8 10">
    <name type="scientific">Eggerthella sinensis</name>
    <dbReference type="NCBI Taxonomy" id="242230"/>
    <lineage>
        <taxon>Bacteria</taxon>
        <taxon>Bacillati</taxon>
        <taxon>Actinomycetota</taxon>
        <taxon>Coriobacteriia</taxon>
        <taxon>Eggerthellales</taxon>
        <taxon>Eggerthellaceae</taxon>
        <taxon>Eggerthella</taxon>
    </lineage>
</organism>
<evidence type="ECO:0000256" key="5">
    <source>
        <dbReference type="SAM" id="Phobius"/>
    </source>
</evidence>
<dbReference type="Proteomes" id="UP000270112">
    <property type="component" value="Unassembled WGS sequence"/>
</dbReference>
<dbReference type="EMBL" id="PPTT01000009">
    <property type="protein sequence ID" value="RDB69464.1"/>
    <property type="molecule type" value="Genomic_DNA"/>
</dbReference>
<evidence type="ECO:0000256" key="3">
    <source>
        <dbReference type="ARBA" id="ARBA00022989"/>
    </source>
</evidence>
<sequence length="864" mass="91740">MGNVLRVFVRDILRLFKAPAALVVAIVLVILPSLYTWFNVVGFWNPYDDTGNLRVCVVNEDAGADNALMGRLQLGDEVVDQLHANDQLGWTFTDRETALEEVRSGKSYAAFIIPEQFSEDFTTLLTGEFHQPQLEYYVNEKAGAVSPKITDTGATTLDQTINSSFVSTVSSVVADTVDGKLAEAKNELETSQAGVATQFEKAKATIADGRASIAGLAEATQGAVGRAQDAKASLGGAKDDIALLSDQLVQVSALTAATQSDLGLFSTSMLSVMDQSSLLASQAAAKANASVGTAASAVVKAQGEVGGAVESGQAAADQNAAVIEQLKAMQQALPDDDPAKELLGQTVDSLETRNADLKQALSDAGAVADAMGGAAQTISGASDAVNAAVQGTLGSADDYRSTLTSTTLPAVNSALSQIGGTAGSLAAAVSNQTLLVDQASLVLDQLVSTLGTTRTALDQTDALLAGLETSLDTVQTDLVALGTSGALSSLFDNGTLDAGKIADFMQSPTELTTEKLYPLNAYGSAMAPLFTNLTLWIGAFMLMVILKQEVDDEGIKNLTLSQRYLGRWLFLAVFATLQAVVCCAGDLVIGVQTVNAPLFFLTAVAASLTYLSIQYALSVTLQHIGKGLCVILVFAQIPGATGLYPIEMTPDFFQAVYPFFPFTYGINAMRETIAGFYDGQWGALMGMLLVFLAVSFVIGLGLRPYLTNLNRMFAQQIKESDILNGEDVQVPMRRYRVAQLTRALADREEYRVRLRQHAQRFITWYPHLLHGAWFFGIAVPTVATVVFSVTGSTRVVVLTAWLVWLVIVMLFLVVLEHVRDSLERQVTLGALSDDELRALFSARTSLDEAPLPAPDGAGKGAGRA</sequence>
<dbReference type="InterPro" id="IPR013525">
    <property type="entry name" value="ABC2_TM"/>
</dbReference>
<dbReference type="Gene3D" id="3.40.1710.10">
    <property type="entry name" value="abc type-2 transporter like domain"/>
    <property type="match status" value="1"/>
</dbReference>
<proteinExistence type="predicted"/>
<gene>
    <name evidence="7" type="ORF">C1876_06755</name>
    <name evidence="8" type="ORF">DMP09_10235</name>
</gene>
<keyword evidence="9" id="KW-1185">Reference proteome</keyword>
<comment type="subcellular location">
    <subcellularLocation>
        <location evidence="1">Membrane</location>
        <topology evidence="1">Multi-pass membrane protein</topology>
    </subcellularLocation>
</comment>
<evidence type="ECO:0000256" key="1">
    <source>
        <dbReference type="ARBA" id="ARBA00004141"/>
    </source>
</evidence>
<name>A0A3N0IWC5_9ACTN</name>
<dbReference type="GO" id="GO:0016020">
    <property type="term" value="C:membrane"/>
    <property type="evidence" value="ECO:0007669"/>
    <property type="project" value="UniProtKB-SubCell"/>
</dbReference>
<dbReference type="Proteomes" id="UP000253817">
    <property type="component" value="Unassembled WGS sequence"/>
</dbReference>
<dbReference type="PANTHER" id="PTHR43077">
    <property type="entry name" value="TRANSPORT PERMEASE YVFS-RELATED"/>
    <property type="match status" value="1"/>
</dbReference>
<keyword evidence="2 5" id="KW-0812">Transmembrane</keyword>
<feature type="transmembrane region" description="Helical" evidence="5">
    <location>
        <begin position="567"/>
        <end position="590"/>
    </location>
</feature>
<dbReference type="NCBIfam" id="TIGR03062">
    <property type="entry name" value="pip_yhgE_Cterm"/>
    <property type="match status" value="1"/>
</dbReference>
<feature type="transmembrane region" description="Helical" evidence="5">
    <location>
        <begin position="596"/>
        <end position="616"/>
    </location>
</feature>
<feature type="transmembrane region" description="Helical" evidence="5">
    <location>
        <begin position="525"/>
        <end position="546"/>
    </location>
</feature>
<feature type="transmembrane region" description="Helical" evidence="5">
    <location>
        <begin position="681"/>
        <end position="702"/>
    </location>
</feature>
<evidence type="ECO:0000313" key="7">
    <source>
        <dbReference type="EMBL" id="RDB69464.1"/>
    </source>
</evidence>
<protein>
    <submittedName>
        <fullName evidence="8">YhgE/Pip domain-containing protein</fullName>
    </submittedName>
</protein>
<dbReference type="InterPro" id="IPR017500">
    <property type="entry name" value="Phage_infect_YhgE_N"/>
</dbReference>
<evidence type="ECO:0000313" key="9">
    <source>
        <dbReference type="Proteomes" id="UP000253817"/>
    </source>
</evidence>
<evidence type="ECO:0000313" key="8">
    <source>
        <dbReference type="EMBL" id="RNM41304.1"/>
    </source>
</evidence>
<dbReference type="InterPro" id="IPR051328">
    <property type="entry name" value="T7SS_ABC-Transporter"/>
</dbReference>
<dbReference type="OrthoDB" id="9811483at2"/>
<feature type="transmembrane region" description="Helical" evidence="5">
    <location>
        <begin position="795"/>
        <end position="815"/>
    </location>
</feature>
<feature type="domain" description="ABC-2 type transporter transmembrane" evidence="6">
    <location>
        <begin position="511"/>
        <end position="699"/>
    </location>
</feature>
<feature type="domain" description="ABC-2 type transporter transmembrane" evidence="6">
    <location>
        <begin position="27"/>
        <end position="167"/>
    </location>
</feature>
<reference evidence="7 9" key="1">
    <citation type="journal article" date="2018" name="Elife">
        <title>Discovery and characterization of a prevalent human gut bacterial enzyme sufficient for the inactivation of a family of plant toxins.</title>
        <authorList>
            <person name="Koppel N."/>
            <person name="Bisanz J.E."/>
            <person name="Pandelia M.E."/>
            <person name="Turnbaugh P.J."/>
            <person name="Balskus E.P."/>
        </authorList>
    </citation>
    <scope>NUCLEOTIDE SEQUENCE [LARGE SCALE GENOMIC DNA]</scope>
    <source>
        <strain evidence="7 9">DSM 16107</strain>
    </source>
</reference>
<evidence type="ECO:0000313" key="10">
    <source>
        <dbReference type="Proteomes" id="UP000270112"/>
    </source>
</evidence>
<dbReference type="InterPro" id="IPR017501">
    <property type="entry name" value="Phage_infect_YhgE_C"/>
</dbReference>
<reference evidence="10" key="2">
    <citation type="submission" date="2018-05" db="EMBL/GenBank/DDBJ databases">
        <title>Genome Sequencing of selected type strains of the family Eggerthellaceae.</title>
        <authorList>
            <person name="Danylec N."/>
            <person name="Stoll D.A."/>
            <person name="Doetsch A."/>
            <person name="Huch M."/>
        </authorList>
    </citation>
    <scope>NUCLEOTIDE SEQUENCE [LARGE SCALE GENOMIC DNA]</scope>
    <source>
        <strain evidence="10">DSM 16107</strain>
    </source>
</reference>
<dbReference type="Pfam" id="PF12698">
    <property type="entry name" value="ABC2_membrane_3"/>
    <property type="match status" value="2"/>
</dbReference>
<keyword evidence="3 5" id="KW-1133">Transmembrane helix</keyword>
<feature type="transmembrane region" description="Helical" evidence="5">
    <location>
        <begin position="628"/>
        <end position="646"/>
    </location>
</feature>
<evidence type="ECO:0000256" key="2">
    <source>
        <dbReference type="ARBA" id="ARBA00022692"/>
    </source>
</evidence>
<dbReference type="EMBL" id="QICC01000041">
    <property type="protein sequence ID" value="RNM41304.1"/>
    <property type="molecule type" value="Genomic_DNA"/>
</dbReference>
<keyword evidence="4 5" id="KW-0472">Membrane</keyword>
<evidence type="ECO:0000259" key="6">
    <source>
        <dbReference type="Pfam" id="PF12698"/>
    </source>
</evidence>
<evidence type="ECO:0000256" key="4">
    <source>
        <dbReference type="ARBA" id="ARBA00023136"/>
    </source>
</evidence>
<feature type="transmembrane region" description="Helical" evidence="5">
    <location>
        <begin position="20"/>
        <end position="38"/>
    </location>
</feature>
<reference evidence="8" key="3">
    <citation type="journal article" date="2019" name="Microbiol. Resour. Announc.">
        <title>Draft Genome Sequences of Type Strains of Gordonibacter faecihominis, Paraeggerthella hongkongensis, Parvibacter caecicola,Slackia equolifaciens, Slackia faecicanis, and Slackia isoflavoniconvertens.</title>
        <authorList>
            <person name="Danylec N."/>
            <person name="Stoll D.A."/>
            <person name="Dotsch A."/>
            <person name="Huch M."/>
        </authorList>
    </citation>
    <scope>NUCLEOTIDE SEQUENCE</scope>
    <source>
        <strain evidence="8">DSM 16107</strain>
    </source>
</reference>
<feature type="transmembrane region" description="Helical" evidence="5">
    <location>
        <begin position="768"/>
        <end position="789"/>
    </location>
</feature>
<accession>A0A3N0IWC5</accession>
<dbReference type="NCBIfam" id="TIGR03061">
    <property type="entry name" value="pip_yhgE_Nterm"/>
    <property type="match status" value="1"/>
</dbReference>
<dbReference type="AlphaFoldDB" id="A0A3N0IWC5"/>
<comment type="caution">
    <text evidence="8">The sequence shown here is derived from an EMBL/GenBank/DDBJ whole genome shotgun (WGS) entry which is preliminary data.</text>
</comment>